<dbReference type="InterPro" id="IPR012505">
    <property type="entry name" value="YbbR"/>
</dbReference>
<accession>N2AIK1</accession>
<dbReference type="Pfam" id="PF07949">
    <property type="entry name" value="YbbR"/>
    <property type="match status" value="2"/>
</dbReference>
<organism evidence="2 3">
    <name type="scientific">Eubacterium plexicaudatum ASF492</name>
    <dbReference type="NCBI Taxonomy" id="1235802"/>
    <lineage>
        <taxon>Bacteria</taxon>
        <taxon>Bacillati</taxon>
        <taxon>Bacillota</taxon>
        <taxon>Clostridia</taxon>
        <taxon>Eubacteriales</taxon>
        <taxon>Eubacteriaceae</taxon>
        <taxon>Eubacterium</taxon>
    </lineage>
</organism>
<name>N2AIK1_9FIRM</name>
<dbReference type="PANTHER" id="PTHR37804:SF1">
    <property type="entry name" value="CDAA REGULATORY PROTEIN CDAR"/>
    <property type="match status" value="1"/>
</dbReference>
<dbReference type="eggNOG" id="COG4856">
    <property type="taxonomic scope" value="Bacteria"/>
</dbReference>
<gene>
    <name evidence="2" type="ORF">C823_02598</name>
</gene>
<evidence type="ECO:0000256" key="1">
    <source>
        <dbReference type="SAM" id="MobiDB-lite"/>
    </source>
</evidence>
<feature type="compositionally biased region" description="Basic and acidic residues" evidence="1">
    <location>
        <begin position="449"/>
        <end position="464"/>
    </location>
</feature>
<feature type="region of interest" description="Disordered" evidence="1">
    <location>
        <begin position="414"/>
        <end position="476"/>
    </location>
</feature>
<dbReference type="EMBL" id="AQFT01000085">
    <property type="protein sequence ID" value="EMZ26105.1"/>
    <property type="molecule type" value="Genomic_DNA"/>
</dbReference>
<evidence type="ECO:0008006" key="4">
    <source>
        <dbReference type="Google" id="ProtNLM"/>
    </source>
</evidence>
<dbReference type="Proteomes" id="UP000012589">
    <property type="component" value="Unassembled WGS sequence"/>
</dbReference>
<dbReference type="HOGENOM" id="CLU_039811_4_0_9"/>
<keyword evidence="3" id="KW-1185">Reference proteome</keyword>
<dbReference type="PANTHER" id="PTHR37804">
    <property type="entry name" value="CDAA REGULATORY PROTEIN CDAR"/>
    <property type="match status" value="1"/>
</dbReference>
<dbReference type="InterPro" id="IPR053154">
    <property type="entry name" value="c-di-AMP_regulator"/>
</dbReference>
<feature type="compositionally biased region" description="Polar residues" evidence="1">
    <location>
        <begin position="414"/>
        <end position="423"/>
    </location>
</feature>
<dbReference type="STRING" id="1235802.C823_02598"/>
<sequence length="476" mass="52353">MLRNVVKILTRNLGLKLLALVFAVTMWMAVVNLDDPTISRRFTVAITIENEEVIEAANKYYEIDAESANVTFNVLGKRSYVNEMSNADFKAVADMSKLIQGEEENIVPVEIIALRHSGQLTISKRTRQLKVILEDLMRQAFVILPVAQGEPAEGYALGSMTVEPNRLWVSGPKEVVSKIDAVKAAIDVSNMSTDISDSVVPILLDEEGEMVDTTRLTLSLDIVTVKAGIVSQKTVPIKVNYSGKPEEGYEVIQATADPAEVTIKGKSDILNSIGAITIPEDVINVEGAKERFEQKVDLNQYLPAGVSLNKSVEAAVTVTIDIEQLERRVFTVPVRNIGVDDLREGYQIEFNDRNVDIEVYGLADDLDQLTVSALRPVLDVSGLAAGRHVRRLELTLDNSKYVVGETAISFTIISEDNNNGNDSQDNRPEPDEDTGTDDNTVADPDEGQEDRTDPDTETDAREGQDTSAEQEDLEDE</sequence>
<evidence type="ECO:0000313" key="2">
    <source>
        <dbReference type="EMBL" id="EMZ26105.1"/>
    </source>
</evidence>
<dbReference type="AlphaFoldDB" id="N2AIK1"/>
<protein>
    <recommendedName>
        <fullName evidence="4">YbbR domain-containing protein</fullName>
    </recommendedName>
</protein>
<dbReference type="Gene3D" id="2.170.120.30">
    <property type="match status" value="2"/>
</dbReference>
<dbReference type="Gene3D" id="2.170.120.40">
    <property type="entry name" value="YbbR-like domain"/>
    <property type="match status" value="2"/>
</dbReference>
<reference evidence="2 3" key="1">
    <citation type="journal article" date="2014" name="Genome Announc.">
        <title>Draft genome sequences of the altered schaedler flora, a defined bacterial community from gnotobiotic mice.</title>
        <authorList>
            <person name="Wannemuehler M.J."/>
            <person name="Overstreet A.M."/>
            <person name="Ward D.V."/>
            <person name="Phillips G.J."/>
        </authorList>
    </citation>
    <scope>NUCLEOTIDE SEQUENCE [LARGE SCALE GENOMIC DNA]</scope>
    <source>
        <strain evidence="2 3">ASF492</strain>
    </source>
</reference>
<dbReference type="OrthoDB" id="2111604at2"/>
<comment type="caution">
    <text evidence="2">The sequence shown here is derived from an EMBL/GenBank/DDBJ whole genome shotgun (WGS) entry which is preliminary data.</text>
</comment>
<dbReference type="PATRIC" id="fig|1235802.3.peg.2748"/>
<proteinExistence type="predicted"/>
<evidence type="ECO:0000313" key="3">
    <source>
        <dbReference type="Proteomes" id="UP000012589"/>
    </source>
</evidence>